<sequence length="213" mass="24735">MTDKFVEVPYTFTLLELLRGHQTGLSNEELGMLMRSKHVPVWHHRRELRKTGGPYFEHCLAVAEVVRRVGGGVVEQAAACLHDEWERPDKKALGKIKKEMKLFFPKRVFFLVGALTKPEKKDLYWRQLYAANCRDSWVLIIKMADRLHNLRTISGFGPRKRREYLGETLGIFIETCQRGREQVVGRERKLLKIYDGLISQLQASAKSELNKIK</sequence>
<name>A0A2H0PYW8_9BACT</name>
<accession>A0A2H0PYW8</accession>
<organism evidence="2 3">
    <name type="scientific">Candidatus Berkelbacteria bacterium CG11_big_fil_rev_8_21_14_0_20_42_15</name>
    <dbReference type="NCBI Taxonomy" id="1974517"/>
    <lineage>
        <taxon>Bacteria</taxon>
        <taxon>Candidatus Berkelbacteria</taxon>
    </lineage>
</organism>
<protein>
    <recommendedName>
        <fullName evidence="1">HD/PDEase domain-containing protein</fullName>
    </recommendedName>
</protein>
<evidence type="ECO:0000313" key="3">
    <source>
        <dbReference type="Proteomes" id="UP000231154"/>
    </source>
</evidence>
<evidence type="ECO:0000313" key="2">
    <source>
        <dbReference type="EMBL" id="PIR27177.1"/>
    </source>
</evidence>
<proteinExistence type="predicted"/>
<dbReference type="AlphaFoldDB" id="A0A2H0PYW8"/>
<evidence type="ECO:0000259" key="1">
    <source>
        <dbReference type="SMART" id="SM00471"/>
    </source>
</evidence>
<dbReference type="SMART" id="SM00471">
    <property type="entry name" value="HDc"/>
    <property type="match status" value="1"/>
</dbReference>
<dbReference type="Gene3D" id="1.10.3210.10">
    <property type="entry name" value="Hypothetical protein af1432"/>
    <property type="match status" value="1"/>
</dbReference>
<gene>
    <name evidence="2" type="ORF">COV40_02290</name>
</gene>
<dbReference type="EMBL" id="PCXF01000066">
    <property type="protein sequence ID" value="PIR27177.1"/>
    <property type="molecule type" value="Genomic_DNA"/>
</dbReference>
<dbReference type="Pfam" id="PF13328">
    <property type="entry name" value="HD_4"/>
    <property type="match status" value="1"/>
</dbReference>
<feature type="domain" description="HD/PDEase" evidence="1">
    <location>
        <begin position="51"/>
        <end position="159"/>
    </location>
</feature>
<dbReference type="Proteomes" id="UP000231154">
    <property type="component" value="Unassembled WGS sequence"/>
</dbReference>
<dbReference type="InterPro" id="IPR003607">
    <property type="entry name" value="HD/PDEase_dom"/>
</dbReference>
<dbReference type="SUPFAM" id="SSF109604">
    <property type="entry name" value="HD-domain/PDEase-like"/>
    <property type="match status" value="1"/>
</dbReference>
<comment type="caution">
    <text evidence="2">The sequence shown here is derived from an EMBL/GenBank/DDBJ whole genome shotgun (WGS) entry which is preliminary data.</text>
</comment>
<reference evidence="2 3" key="1">
    <citation type="submission" date="2017-09" db="EMBL/GenBank/DDBJ databases">
        <title>Depth-based differentiation of microbial function through sediment-hosted aquifers and enrichment of novel symbionts in the deep terrestrial subsurface.</title>
        <authorList>
            <person name="Probst A.J."/>
            <person name="Ladd B."/>
            <person name="Jarett J.K."/>
            <person name="Geller-Mcgrath D.E."/>
            <person name="Sieber C.M."/>
            <person name="Emerson J.B."/>
            <person name="Anantharaman K."/>
            <person name="Thomas B.C."/>
            <person name="Malmstrom R."/>
            <person name="Stieglmeier M."/>
            <person name="Klingl A."/>
            <person name="Woyke T."/>
            <person name="Ryan C.M."/>
            <person name="Banfield J.F."/>
        </authorList>
    </citation>
    <scope>NUCLEOTIDE SEQUENCE [LARGE SCALE GENOMIC DNA]</scope>
    <source>
        <strain evidence="2">CG11_big_fil_rev_8_21_14_0_20_42_15</strain>
    </source>
</reference>